<proteinExistence type="predicted"/>
<dbReference type="RefSeq" id="WP_266055418.1">
    <property type="nucleotide sequence ID" value="NZ_JAPFQN010000003.1"/>
</dbReference>
<keyword evidence="1" id="KW-1133">Transmembrane helix</keyword>
<protein>
    <recommendedName>
        <fullName evidence="4">SGNH/GDSL hydrolase family protein</fullName>
    </recommendedName>
</protein>
<gene>
    <name evidence="2" type="ORF">OO013_04180</name>
</gene>
<evidence type="ECO:0000256" key="1">
    <source>
        <dbReference type="SAM" id="Phobius"/>
    </source>
</evidence>
<dbReference type="EMBL" id="JAPFQN010000003">
    <property type="protein sequence ID" value="MCX2743047.1"/>
    <property type="molecule type" value="Genomic_DNA"/>
</dbReference>
<sequence length="334" mass="39627">MKYTNLLFALLIGFILLVGYELYFRSIDNPRYDDNEDLWADQRRRLDDLDEDDVVVIGSSRAHQDINIHLWDSLTGRRPLQLALPGSPPYPILEDIVDNSQYNGLLIIGVAPGLFFMPANHPQSLEVYQKSVDYYNKQTYAQKLNHILYKPFDHKLAYVNNEDYSLRSLLESIQFGNRDSVRGPLEWPHMIDVDEYRNSSMTDQFEVDTVLQNMQKNIWSMFANGPQYNYDSTREEAIDQYVRKIKIFKDRGGKVVFIRPTVTGIYYENRNMIPREKYWDELLKRTESRGYHFLDHEEIKDFDPPEWSHFNKKERDLFTQFLVRKLQEDGLIKD</sequence>
<evidence type="ECO:0008006" key="4">
    <source>
        <dbReference type="Google" id="ProtNLM"/>
    </source>
</evidence>
<keyword evidence="1" id="KW-0812">Transmembrane</keyword>
<dbReference type="Proteomes" id="UP001209885">
    <property type="component" value="Unassembled WGS sequence"/>
</dbReference>
<comment type="caution">
    <text evidence="2">The sequence shown here is derived from an EMBL/GenBank/DDBJ whole genome shotgun (WGS) entry which is preliminary data.</text>
</comment>
<name>A0ABT3RP59_9BACT</name>
<keyword evidence="3" id="KW-1185">Reference proteome</keyword>
<evidence type="ECO:0000313" key="2">
    <source>
        <dbReference type="EMBL" id="MCX2743047.1"/>
    </source>
</evidence>
<evidence type="ECO:0000313" key="3">
    <source>
        <dbReference type="Proteomes" id="UP001209885"/>
    </source>
</evidence>
<accession>A0ABT3RP59</accession>
<organism evidence="2 3">
    <name type="scientific">Mangrovivirga halotolerans</name>
    <dbReference type="NCBI Taxonomy" id="2993936"/>
    <lineage>
        <taxon>Bacteria</taxon>
        <taxon>Pseudomonadati</taxon>
        <taxon>Bacteroidota</taxon>
        <taxon>Cytophagia</taxon>
        <taxon>Cytophagales</taxon>
        <taxon>Mangrovivirgaceae</taxon>
        <taxon>Mangrovivirga</taxon>
    </lineage>
</organism>
<reference evidence="2 3" key="1">
    <citation type="submission" date="2022-11" db="EMBL/GenBank/DDBJ databases">
        <title>The characterization of three novel Bacteroidetes species and genomic analysis of their roles in tidal elemental geochemical cycles.</title>
        <authorList>
            <person name="Ma K."/>
        </authorList>
    </citation>
    <scope>NUCLEOTIDE SEQUENCE [LARGE SCALE GENOMIC DNA]</scope>
    <source>
        <strain evidence="2 3">M17</strain>
    </source>
</reference>
<keyword evidence="1" id="KW-0472">Membrane</keyword>
<feature type="transmembrane region" description="Helical" evidence="1">
    <location>
        <begin position="6"/>
        <end position="24"/>
    </location>
</feature>